<keyword evidence="4 5" id="KW-0460">Magnesium</keyword>
<comment type="cofactor">
    <cofactor evidence="5">
        <name>Mg(2+)</name>
        <dbReference type="ChEBI" id="CHEBI:18420"/>
    </cofactor>
</comment>
<dbReference type="GO" id="GO:0007165">
    <property type="term" value="P:signal transduction"/>
    <property type="evidence" value="ECO:0007669"/>
    <property type="project" value="TreeGrafter"/>
</dbReference>
<dbReference type="CDD" id="cd01517">
    <property type="entry name" value="PAP_phosphatase"/>
    <property type="match status" value="1"/>
</dbReference>
<evidence type="ECO:0000256" key="2">
    <source>
        <dbReference type="ARBA" id="ARBA00022723"/>
    </source>
</evidence>
<dbReference type="Proteomes" id="UP000198588">
    <property type="component" value="Unassembled WGS sequence"/>
</dbReference>
<reference evidence="6 7" key="1">
    <citation type="submission" date="2016-10" db="EMBL/GenBank/DDBJ databases">
        <authorList>
            <person name="de Groot N.N."/>
        </authorList>
    </citation>
    <scope>NUCLEOTIDE SEQUENCE [LARGE SCALE GENOMIC DNA]</scope>
    <source>
        <strain evidence="6 7">CGMCC 1.12097</strain>
    </source>
</reference>
<dbReference type="InterPro" id="IPR020583">
    <property type="entry name" value="Inositol_monoP_metal-BS"/>
</dbReference>
<protein>
    <submittedName>
        <fullName evidence="6">Fructose-1,6-bisphosphatase</fullName>
    </submittedName>
</protein>
<dbReference type="GO" id="GO:0006020">
    <property type="term" value="P:inositol metabolic process"/>
    <property type="evidence" value="ECO:0007669"/>
    <property type="project" value="TreeGrafter"/>
</dbReference>
<dbReference type="PROSITE" id="PS00629">
    <property type="entry name" value="IMP_1"/>
    <property type="match status" value="1"/>
</dbReference>
<evidence type="ECO:0000256" key="3">
    <source>
        <dbReference type="ARBA" id="ARBA00022801"/>
    </source>
</evidence>
<dbReference type="Pfam" id="PF00459">
    <property type="entry name" value="Inositol_P"/>
    <property type="match status" value="1"/>
</dbReference>
<dbReference type="PANTHER" id="PTHR20854">
    <property type="entry name" value="INOSITOL MONOPHOSPHATASE"/>
    <property type="match status" value="1"/>
</dbReference>
<feature type="binding site" evidence="5">
    <location>
        <position position="106"/>
    </location>
    <ligand>
        <name>Mg(2+)</name>
        <dbReference type="ChEBI" id="CHEBI:18420"/>
        <label>1</label>
        <note>catalytic</note>
    </ligand>
</feature>
<gene>
    <name evidence="6" type="ORF">SAMN02927914_02670</name>
</gene>
<proteinExistence type="inferred from homology"/>
<dbReference type="Gene3D" id="3.40.190.80">
    <property type="match status" value="1"/>
</dbReference>
<evidence type="ECO:0000313" key="7">
    <source>
        <dbReference type="Proteomes" id="UP000198588"/>
    </source>
</evidence>
<evidence type="ECO:0000256" key="5">
    <source>
        <dbReference type="PIRSR" id="PIRSR600760-2"/>
    </source>
</evidence>
<dbReference type="GO" id="GO:0008934">
    <property type="term" value="F:inositol monophosphate 1-phosphatase activity"/>
    <property type="evidence" value="ECO:0007669"/>
    <property type="project" value="TreeGrafter"/>
</dbReference>
<dbReference type="Gene3D" id="3.30.540.10">
    <property type="entry name" value="Fructose-1,6-Bisphosphatase, subunit A, domain 1"/>
    <property type="match status" value="1"/>
</dbReference>
<dbReference type="GO" id="GO:0046872">
    <property type="term" value="F:metal ion binding"/>
    <property type="evidence" value="ECO:0007669"/>
    <property type="project" value="UniProtKB-KW"/>
</dbReference>
<feature type="binding site" evidence="5">
    <location>
        <position position="235"/>
    </location>
    <ligand>
        <name>Mg(2+)</name>
        <dbReference type="ChEBI" id="CHEBI:18420"/>
        <label>1</label>
        <note>catalytic</note>
    </ligand>
</feature>
<feature type="binding site" evidence="5">
    <location>
        <position position="109"/>
    </location>
    <ligand>
        <name>Mg(2+)</name>
        <dbReference type="ChEBI" id="CHEBI:18420"/>
        <label>1</label>
        <note>catalytic</note>
    </ligand>
</feature>
<dbReference type="PRINTS" id="PR00377">
    <property type="entry name" value="IMPHPHTASES"/>
</dbReference>
<dbReference type="EMBL" id="FMXM01000007">
    <property type="protein sequence ID" value="SDA74805.1"/>
    <property type="molecule type" value="Genomic_DNA"/>
</dbReference>
<sequence length="286" mass="31065">MRPSPPGKTFPMIFDDTAIDWLAGILAEAAQTEIMPRFRRLGDGDIRQKTSAADLVTEADVNAERLITARLRGRYPSAMVVGEEACSDNPALLDGLGDADLAFVIDPVDGTFNFASGVPLFGVMLAVVVKGETVAGIIHDPVGKDWLIGARGAGSHIRHAHGSLEKVCVTAPAPLSEMTGSVSWQYMPEPERSRLARNQTKILSQFAYRCAAHEYRLLASGHAHFVVYNKLMPWDHLAGVLIHAEAGGYAARFDGSPYLPSHLGGGLLVAPDRQSWQDLRRELWAQ</sequence>
<dbReference type="SUPFAM" id="SSF56655">
    <property type="entry name" value="Carbohydrate phosphatase"/>
    <property type="match status" value="1"/>
</dbReference>
<comment type="similarity">
    <text evidence="1">Belongs to the inositol monophosphatase superfamily.</text>
</comment>
<dbReference type="PANTHER" id="PTHR20854:SF4">
    <property type="entry name" value="INOSITOL-1-MONOPHOSPHATASE-RELATED"/>
    <property type="match status" value="1"/>
</dbReference>
<dbReference type="AlphaFoldDB" id="A0A1G5XYU0"/>
<accession>A0A1G5XYU0</accession>
<feature type="binding site" evidence="5">
    <location>
        <position position="83"/>
    </location>
    <ligand>
        <name>Mg(2+)</name>
        <dbReference type="ChEBI" id="CHEBI:18420"/>
        <label>1</label>
        <note>catalytic</note>
    </ligand>
</feature>
<keyword evidence="3" id="KW-0378">Hydrolase</keyword>
<evidence type="ECO:0000313" key="6">
    <source>
        <dbReference type="EMBL" id="SDA74805.1"/>
    </source>
</evidence>
<dbReference type="STRING" id="1165689.SAMN02927914_02670"/>
<keyword evidence="2 5" id="KW-0479">Metal-binding</keyword>
<name>A0A1G5XYU0_9HYPH</name>
<evidence type="ECO:0000256" key="4">
    <source>
        <dbReference type="ARBA" id="ARBA00022842"/>
    </source>
</evidence>
<organism evidence="6 7">
    <name type="scientific">Mesorhizobium qingshengii</name>
    <dbReference type="NCBI Taxonomy" id="1165689"/>
    <lineage>
        <taxon>Bacteria</taxon>
        <taxon>Pseudomonadati</taxon>
        <taxon>Pseudomonadota</taxon>
        <taxon>Alphaproteobacteria</taxon>
        <taxon>Hyphomicrobiales</taxon>
        <taxon>Phyllobacteriaceae</taxon>
        <taxon>Mesorhizobium</taxon>
    </lineage>
</organism>
<evidence type="ECO:0000256" key="1">
    <source>
        <dbReference type="ARBA" id="ARBA00009759"/>
    </source>
</evidence>
<dbReference type="InterPro" id="IPR000760">
    <property type="entry name" value="Inositol_monophosphatase-like"/>
</dbReference>